<evidence type="ECO:0000313" key="2">
    <source>
        <dbReference type="EMBL" id="QQZ09353.1"/>
    </source>
</evidence>
<proteinExistence type="predicted"/>
<feature type="transmembrane region" description="Helical" evidence="1">
    <location>
        <begin position="48"/>
        <end position="69"/>
    </location>
</feature>
<organism evidence="2 3">
    <name type="scientific">Heyndrickxia vini</name>
    <dbReference type="NCBI Taxonomy" id="1476025"/>
    <lineage>
        <taxon>Bacteria</taxon>
        <taxon>Bacillati</taxon>
        <taxon>Bacillota</taxon>
        <taxon>Bacilli</taxon>
        <taxon>Bacillales</taxon>
        <taxon>Bacillaceae</taxon>
        <taxon>Heyndrickxia</taxon>
    </lineage>
</organism>
<feature type="transmembrane region" description="Helical" evidence="1">
    <location>
        <begin position="6"/>
        <end position="24"/>
    </location>
</feature>
<protein>
    <submittedName>
        <fullName evidence="2">Uncharacterized protein</fullName>
    </submittedName>
</protein>
<dbReference type="Proteomes" id="UP000595691">
    <property type="component" value="Chromosome"/>
</dbReference>
<keyword evidence="3" id="KW-1185">Reference proteome</keyword>
<reference evidence="2 3" key="1">
    <citation type="submission" date="2020-11" db="EMBL/GenBank/DDBJ databases">
        <title>Taxonomic evaluation of the Bacillus sporothermodurans group of bacteria based on whole genome sequences.</title>
        <authorList>
            <person name="Fiedler G."/>
            <person name="Herbstmann A.-D."/>
            <person name="Doll E."/>
            <person name="Wenning M."/>
            <person name="Brinks E."/>
            <person name="Kabisch J."/>
            <person name="Breitenwieser F."/>
            <person name="Lappann M."/>
            <person name="Boehnlein C."/>
            <person name="Franz C."/>
        </authorList>
    </citation>
    <scope>NUCLEOTIDE SEQUENCE [LARGE SCALE GENOMIC DNA]</scope>
    <source>
        <strain evidence="2 3">JCM 19841</strain>
    </source>
</reference>
<evidence type="ECO:0000256" key="1">
    <source>
        <dbReference type="SAM" id="Phobius"/>
    </source>
</evidence>
<dbReference type="RefSeq" id="WP_202778366.1">
    <property type="nucleotide sequence ID" value="NZ_CP065425.1"/>
</dbReference>
<accession>A0ABX7E0T7</accession>
<name>A0ABX7E0T7_9BACI</name>
<gene>
    <name evidence="2" type="ORF">I5776_20740</name>
</gene>
<sequence>MNAVGAFIPIIFIFLIIWGIFYIIQSKNKNQLTQKHKKQRFYLSNKRILWMVSGYMIILILSAGIYAFIPQKHTPAKVYIDDEEYDKISNHLYDAINTGNIEQIDSSFISGKWEKKYTGKQLKIVAPEPDDITPTIVVERKATNDQLIEGIFYKTKSYVDSIDVTEKVPSDQLKWSNNTLTLIPPKPVKLNFALFHKDMTLKQFTEETSVRDDDFNSSFGFQILYLRVPKDLKILESEEIGIQYVGDSN</sequence>
<keyword evidence="1" id="KW-0812">Transmembrane</keyword>
<dbReference type="EMBL" id="CP065425">
    <property type="protein sequence ID" value="QQZ09353.1"/>
    <property type="molecule type" value="Genomic_DNA"/>
</dbReference>
<evidence type="ECO:0000313" key="3">
    <source>
        <dbReference type="Proteomes" id="UP000595691"/>
    </source>
</evidence>
<keyword evidence="1" id="KW-1133">Transmembrane helix</keyword>
<keyword evidence="1" id="KW-0472">Membrane</keyword>